<sequence length="37" mass="4394">MKEVPLKGNTMQPQGGKERSWQPIMYKVQFHLTKTIY</sequence>
<gene>
    <name evidence="1" type="primary">Nfu_g_1_005440</name>
</gene>
<dbReference type="AlphaFoldDB" id="A0A1A8RLS4"/>
<name>A0A1A8RLS4_9TELE</name>
<proteinExistence type="predicted"/>
<accession>A0A1A8RLS4</accession>
<organism evidence="1">
    <name type="scientific">Nothobranchius rachovii</name>
    <name type="common">bluefin notho</name>
    <dbReference type="NCBI Taxonomy" id="451742"/>
    <lineage>
        <taxon>Eukaryota</taxon>
        <taxon>Metazoa</taxon>
        <taxon>Chordata</taxon>
        <taxon>Craniata</taxon>
        <taxon>Vertebrata</taxon>
        <taxon>Euteleostomi</taxon>
        <taxon>Actinopterygii</taxon>
        <taxon>Neopterygii</taxon>
        <taxon>Teleostei</taxon>
        <taxon>Neoteleostei</taxon>
        <taxon>Acanthomorphata</taxon>
        <taxon>Ovalentaria</taxon>
        <taxon>Atherinomorphae</taxon>
        <taxon>Cyprinodontiformes</taxon>
        <taxon>Nothobranchiidae</taxon>
        <taxon>Nothobranchius</taxon>
    </lineage>
</organism>
<protein>
    <submittedName>
        <fullName evidence="1">Uncharacterized protein</fullName>
    </submittedName>
</protein>
<feature type="non-terminal residue" evidence="1">
    <location>
        <position position="37"/>
    </location>
</feature>
<reference evidence="1" key="1">
    <citation type="submission" date="2016-05" db="EMBL/GenBank/DDBJ databases">
        <authorList>
            <person name="Lavstsen T."/>
            <person name="Jespersen J.S."/>
        </authorList>
    </citation>
    <scope>NUCLEOTIDE SEQUENCE</scope>
    <source>
        <tissue evidence="1">Brain</tissue>
    </source>
</reference>
<dbReference type="EMBL" id="HAEH01017779">
    <property type="protein sequence ID" value="SBS06657.1"/>
    <property type="molecule type" value="Transcribed_RNA"/>
</dbReference>
<reference evidence="1" key="2">
    <citation type="submission" date="2016-06" db="EMBL/GenBank/DDBJ databases">
        <title>The genome of a short-lived fish provides insights into sex chromosome evolution and the genetic control of aging.</title>
        <authorList>
            <person name="Reichwald K."/>
            <person name="Felder M."/>
            <person name="Petzold A."/>
            <person name="Koch P."/>
            <person name="Groth M."/>
            <person name="Platzer M."/>
        </authorList>
    </citation>
    <scope>NUCLEOTIDE SEQUENCE</scope>
    <source>
        <tissue evidence="1">Brain</tissue>
    </source>
</reference>
<evidence type="ECO:0000313" key="1">
    <source>
        <dbReference type="EMBL" id="SBS06657.1"/>
    </source>
</evidence>